<dbReference type="Proteomes" id="UP000325440">
    <property type="component" value="Unassembled WGS sequence"/>
</dbReference>
<dbReference type="GO" id="GO:0033314">
    <property type="term" value="P:mitotic DNA replication checkpoint signaling"/>
    <property type="evidence" value="ECO:0007669"/>
    <property type="project" value="TreeGrafter"/>
</dbReference>
<name>A0A5E4MQ57_9HEMI</name>
<evidence type="ECO:0000313" key="14">
    <source>
        <dbReference type="EMBL" id="VVC33634.1"/>
    </source>
</evidence>
<evidence type="ECO:0000256" key="10">
    <source>
        <dbReference type="ARBA" id="ARBA00023242"/>
    </source>
</evidence>
<feature type="domain" description="AAA+ ATPase" evidence="13">
    <location>
        <begin position="444"/>
        <end position="593"/>
    </location>
</feature>
<dbReference type="GO" id="GO:0016887">
    <property type="term" value="F:ATP hydrolysis activity"/>
    <property type="evidence" value="ECO:0007669"/>
    <property type="project" value="InterPro"/>
</dbReference>
<dbReference type="PANTHER" id="PTHR10763">
    <property type="entry name" value="CELL DIVISION CONTROL PROTEIN 6-RELATED"/>
    <property type="match status" value="1"/>
</dbReference>
<evidence type="ECO:0000256" key="8">
    <source>
        <dbReference type="ARBA" id="ARBA00022842"/>
    </source>
</evidence>
<dbReference type="InterPro" id="IPR050311">
    <property type="entry name" value="ORC1/CDC6"/>
</dbReference>
<evidence type="ECO:0000313" key="15">
    <source>
        <dbReference type="Proteomes" id="UP000325440"/>
    </source>
</evidence>
<feature type="compositionally biased region" description="Polar residues" evidence="12">
    <location>
        <begin position="74"/>
        <end position="90"/>
    </location>
</feature>
<dbReference type="InterPro" id="IPR027417">
    <property type="entry name" value="P-loop_NTPase"/>
</dbReference>
<comment type="function">
    <text evidence="11">Component of the origin recognition complex (ORC) that binds origins of replication. DNA-binding is ATP-dependent, however specific DNA sequences that define origins of replication have not been identified so far. ORC is required to assemble the pre-replication complex necessary to initiate DNA replication.</text>
</comment>
<reference evidence="14 15" key="1">
    <citation type="submission" date="2019-08" db="EMBL/GenBank/DDBJ databases">
        <authorList>
            <person name="Alioto T."/>
            <person name="Alioto T."/>
            <person name="Gomez Garrido J."/>
        </authorList>
    </citation>
    <scope>NUCLEOTIDE SEQUENCE [LARGE SCALE GENOMIC DNA]</scope>
</reference>
<comment type="similarity">
    <text evidence="2 11">Belongs to the ORC1 family.</text>
</comment>
<evidence type="ECO:0000256" key="5">
    <source>
        <dbReference type="ARBA" id="ARBA00022723"/>
    </source>
</evidence>
<evidence type="ECO:0000256" key="7">
    <source>
        <dbReference type="ARBA" id="ARBA00022840"/>
    </source>
</evidence>
<feature type="region of interest" description="Disordered" evidence="12">
    <location>
        <begin position="71"/>
        <end position="97"/>
    </location>
</feature>
<dbReference type="Pfam" id="PF09079">
    <property type="entry name" value="WHD_Cdc6"/>
    <property type="match status" value="1"/>
</dbReference>
<dbReference type="Gene3D" id="1.10.8.60">
    <property type="match status" value="1"/>
</dbReference>
<dbReference type="FunFam" id="3.40.50.300:FF:000199">
    <property type="entry name" value="Origin recognition complex subunit 1"/>
    <property type="match status" value="1"/>
</dbReference>
<keyword evidence="7 11" id="KW-0067">ATP-binding</keyword>
<evidence type="ECO:0000256" key="12">
    <source>
        <dbReference type="SAM" id="MobiDB-lite"/>
    </source>
</evidence>
<evidence type="ECO:0000256" key="11">
    <source>
        <dbReference type="RuleBase" id="RU365058"/>
    </source>
</evidence>
<keyword evidence="4 11" id="KW-0235">DNA replication</keyword>
<keyword evidence="5" id="KW-0479">Metal-binding</keyword>
<dbReference type="InterPro" id="IPR054425">
    <property type="entry name" value="Cdc6_ORC1-like_ATPase_lid"/>
</dbReference>
<dbReference type="PANTHER" id="PTHR10763:SF23">
    <property type="entry name" value="ORIGIN RECOGNITION COMPLEX SUBUNIT 1"/>
    <property type="match status" value="1"/>
</dbReference>
<organism evidence="14 15">
    <name type="scientific">Cinara cedri</name>
    <dbReference type="NCBI Taxonomy" id="506608"/>
    <lineage>
        <taxon>Eukaryota</taxon>
        <taxon>Metazoa</taxon>
        <taxon>Ecdysozoa</taxon>
        <taxon>Arthropoda</taxon>
        <taxon>Hexapoda</taxon>
        <taxon>Insecta</taxon>
        <taxon>Pterygota</taxon>
        <taxon>Neoptera</taxon>
        <taxon>Paraneoptera</taxon>
        <taxon>Hemiptera</taxon>
        <taxon>Sternorrhyncha</taxon>
        <taxon>Aphidomorpha</taxon>
        <taxon>Aphidoidea</taxon>
        <taxon>Aphididae</taxon>
        <taxon>Lachninae</taxon>
        <taxon>Cinara</taxon>
    </lineage>
</organism>
<dbReference type="OrthoDB" id="1926878at2759"/>
<dbReference type="SMART" id="SM00382">
    <property type="entry name" value="AAA"/>
    <property type="match status" value="1"/>
</dbReference>
<dbReference type="CDD" id="cd00009">
    <property type="entry name" value="AAA"/>
    <property type="match status" value="1"/>
</dbReference>
<comment type="subcellular location">
    <subcellularLocation>
        <location evidence="1 11">Nucleus</location>
    </subcellularLocation>
</comment>
<dbReference type="Pfam" id="PF00004">
    <property type="entry name" value="AAA"/>
    <property type="match status" value="1"/>
</dbReference>
<dbReference type="GO" id="GO:0006270">
    <property type="term" value="P:DNA replication initiation"/>
    <property type="evidence" value="ECO:0007669"/>
    <property type="project" value="TreeGrafter"/>
</dbReference>
<keyword evidence="9 11" id="KW-0238">DNA-binding</keyword>
<evidence type="ECO:0000256" key="2">
    <source>
        <dbReference type="ARBA" id="ARBA00008398"/>
    </source>
</evidence>
<dbReference type="Pfam" id="PF22606">
    <property type="entry name" value="Cdc6-ORC-like_ATPase_lid"/>
    <property type="match status" value="1"/>
</dbReference>
<dbReference type="GO" id="GO:0005664">
    <property type="term" value="C:nuclear origin of replication recognition complex"/>
    <property type="evidence" value="ECO:0007669"/>
    <property type="project" value="TreeGrafter"/>
</dbReference>
<comment type="subunit">
    <text evidence="11">ORC is composed of six subunits.</text>
</comment>
<accession>A0A5E4MQ57</accession>
<dbReference type="GO" id="GO:0046872">
    <property type="term" value="F:metal ion binding"/>
    <property type="evidence" value="ECO:0007669"/>
    <property type="project" value="UniProtKB-KW"/>
</dbReference>
<proteinExistence type="inferred from homology"/>
<protein>
    <recommendedName>
        <fullName evidence="3 11">Origin recognition complex subunit 1</fullName>
    </recommendedName>
</protein>
<dbReference type="AlphaFoldDB" id="A0A5E4MQ57"/>
<keyword evidence="8" id="KW-0460">Magnesium</keyword>
<evidence type="ECO:0000256" key="3">
    <source>
        <dbReference type="ARBA" id="ARBA00019081"/>
    </source>
</evidence>
<dbReference type="InterPro" id="IPR015163">
    <property type="entry name" value="Cdc6_C"/>
</dbReference>
<dbReference type="EMBL" id="CABPRJ010000972">
    <property type="protein sequence ID" value="VVC33634.1"/>
    <property type="molecule type" value="Genomic_DNA"/>
</dbReference>
<evidence type="ECO:0000256" key="4">
    <source>
        <dbReference type="ARBA" id="ARBA00022705"/>
    </source>
</evidence>
<gene>
    <name evidence="14" type="ORF">CINCED_3A015113</name>
</gene>
<keyword evidence="10 11" id="KW-0539">Nucleus</keyword>
<dbReference type="InterPro" id="IPR003959">
    <property type="entry name" value="ATPase_AAA_core"/>
</dbReference>
<evidence type="ECO:0000256" key="1">
    <source>
        <dbReference type="ARBA" id="ARBA00004123"/>
    </source>
</evidence>
<keyword evidence="14" id="KW-0378">Hydrolase</keyword>
<sequence>MSQFFKNFGYLIKKTTKKTKNVIKELLVDESKHHLEDKIYKMHAIKLNLKRIDSNNYVSILSPSSQKKMEEKYSNNTPTKNANVPTTPKMSSRKSLRWSERNENVVMNLVEKLMNDSDIEEDETLNTPKKQKRKPTFGDCIDINEVDHFTPEKKHTRSFFSYRANKLKNISDAYVSDTPKSTRKSINQISEQNNLNDIEIPDTPKSNLVRKSSVTLSTPSKSKNIIDTFESGTPKRIRKSVNRYGEAVDDFNDIEIPNTPKSNRVRKSSVTLSTPSKSKNIIDTFESGTPKRIRKSVNRYGEAVDDFNELETINDTKIEKFEDEDYEIKGWKTPVNKHTRIKMTPTTYSGSKIRRNILQGIPESKEIEVISTPKTPRKTPKAHVKNLIASATKRSDNGARVPCSPLEIARASLHLHAAPKHLPCREVEFKSIHSFLSRKINDELTGSMYISGVPGTGKTATVKRVIDSLNSDLIMKHSFKFIEINGLRLANPHQAFSVIWKELTGQTVSSSRAQAFLNDYFSDQKVKDLSTILLVDEVDHICNRKQDVVYNILDWPSKTNSKVVVITIANTMDLPERVLRGCVTSRMGLTRLVFKPYTFQQLQEIIMNRLSDNSSFDPDAVQLVARKVAAISGDARRALDICRRAIDLIQSEDDSQLISINHVNRVLNSILSGVRVTAIRYCTLLEQFFLKALRDETIRTGFDHGTIDSIYNQMKHICLFEGEELPNNQEIIKMAYRLRDSGLIFLEKKRCDMFRKVTLNVSPEDINYALDKHNNY</sequence>
<dbReference type="Gene3D" id="3.40.50.300">
    <property type="entry name" value="P-loop containing nucleotide triphosphate hydrolases"/>
    <property type="match status" value="1"/>
</dbReference>
<evidence type="ECO:0000256" key="9">
    <source>
        <dbReference type="ARBA" id="ARBA00023125"/>
    </source>
</evidence>
<evidence type="ECO:0000256" key="6">
    <source>
        <dbReference type="ARBA" id="ARBA00022741"/>
    </source>
</evidence>
<dbReference type="SUPFAM" id="SSF52540">
    <property type="entry name" value="P-loop containing nucleoside triphosphate hydrolases"/>
    <property type="match status" value="1"/>
</dbReference>
<dbReference type="InterPro" id="IPR003593">
    <property type="entry name" value="AAA+_ATPase"/>
</dbReference>
<evidence type="ECO:0000259" key="13">
    <source>
        <dbReference type="SMART" id="SM00382"/>
    </source>
</evidence>
<dbReference type="GO" id="GO:0003688">
    <property type="term" value="F:DNA replication origin binding"/>
    <property type="evidence" value="ECO:0007669"/>
    <property type="project" value="TreeGrafter"/>
</dbReference>
<keyword evidence="15" id="KW-1185">Reference proteome</keyword>
<keyword evidence="6 11" id="KW-0547">Nucleotide-binding</keyword>
<dbReference type="GO" id="GO:0005524">
    <property type="term" value="F:ATP binding"/>
    <property type="evidence" value="ECO:0007669"/>
    <property type="project" value="UniProtKB-KW"/>
</dbReference>